<dbReference type="EMBL" id="JAIWYP010000093">
    <property type="protein sequence ID" value="KAH3689798.1"/>
    <property type="molecule type" value="Genomic_DNA"/>
</dbReference>
<dbReference type="Proteomes" id="UP000828390">
    <property type="component" value="Unassembled WGS sequence"/>
</dbReference>
<feature type="region of interest" description="Disordered" evidence="1">
    <location>
        <begin position="24"/>
        <end position="56"/>
    </location>
</feature>
<comment type="caution">
    <text evidence="2">The sequence shown here is derived from an EMBL/GenBank/DDBJ whole genome shotgun (WGS) entry which is preliminary data.</text>
</comment>
<accession>A0A9D4BC48</accession>
<keyword evidence="3" id="KW-1185">Reference proteome</keyword>
<evidence type="ECO:0000256" key="1">
    <source>
        <dbReference type="SAM" id="MobiDB-lite"/>
    </source>
</evidence>
<organism evidence="2 3">
    <name type="scientific">Dreissena polymorpha</name>
    <name type="common">Zebra mussel</name>
    <name type="synonym">Mytilus polymorpha</name>
    <dbReference type="NCBI Taxonomy" id="45954"/>
    <lineage>
        <taxon>Eukaryota</taxon>
        <taxon>Metazoa</taxon>
        <taxon>Spiralia</taxon>
        <taxon>Lophotrochozoa</taxon>
        <taxon>Mollusca</taxon>
        <taxon>Bivalvia</taxon>
        <taxon>Autobranchia</taxon>
        <taxon>Heteroconchia</taxon>
        <taxon>Euheterodonta</taxon>
        <taxon>Imparidentia</taxon>
        <taxon>Neoheterodontei</taxon>
        <taxon>Myida</taxon>
        <taxon>Dreissenoidea</taxon>
        <taxon>Dreissenidae</taxon>
        <taxon>Dreissena</taxon>
    </lineage>
</organism>
<reference evidence="2" key="2">
    <citation type="submission" date="2020-11" db="EMBL/GenBank/DDBJ databases">
        <authorList>
            <person name="McCartney M.A."/>
            <person name="Auch B."/>
            <person name="Kono T."/>
            <person name="Mallez S."/>
            <person name="Becker A."/>
            <person name="Gohl D.M."/>
            <person name="Silverstein K.A.T."/>
            <person name="Koren S."/>
            <person name="Bechman K.B."/>
            <person name="Herman A."/>
            <person name="Abrahante J.E."/>
            <person name="Garbe J."/>
        </authorList>
    </citation>
    <scope>NUCLEOTIDE SEQUENCE</scope>
    <source>
        <strain evidence="2">Duluth1</strain>
        <tissue evidence="2">Whole animal</tissue>
    </source>
</reference>
<reference evidence="2" key="1">
    <citation type="journal article" date="2019" name="bioRxiv">
        <title>The Genome of the Zebra Mussel, Dreissena polymorpha: A Resource for Invasive Species Research.</title>
        <authorList>
            <person name="McCartney M.A."/>
            <person name="Auch B."/>
            <person name="Kono T."/>
            <person name="Mallez S."/>
            <person name="Zhang Y."/>
            <person name="Obille A."/>
            <person name="Becker A."/>
            <person name="Abrahante J.E."/>
            <person name="Garbe J."/>
            <person name="Badalamenti J.P."/>
            <person name="Herman A."/>
            <person name="Mangelson H."/>
            <person name="Liachko I."/>
            <person name="Sullivan S."/>
            <person name="Sone E.D."/>
            <person name="Koren S."/>
            <person name="Silverstein K.A.T."/>
            <person name="Beckman K.B."/>
            <person name="Gohl D.M."/>
        </authorList>
    </citation>
    <scope>NUCLEOTIDE SEQUENCE</scope>
    <source>
        <strain evidence="2">Duluth1</strain>
        <tissue evidence="2">Whole animal</tissue>
    </source>
</reference>
<evidence type="ECO:0000313" key="2">
    <source>
        <dbReference type="EMBL" id="KAH3689798.1"/>
    </source>
</evidence>
<protein>
    <submittedName>
        <fullName evidence="2">Uncharacterized protein</fullName>
    </submittedName>
</protein>
<dbReference type="AlphaFoldDB" id="A0A9D4BC48"/>
<sequence length="56" mass="5868">MILSVPIACDRLMRVASMTAQTVRQSYKDNGSANRVLSSAEGGINDRSDGPAVISG</sequence>
<gene>
    <name evidence="2" type="ORF">DPMN_194717</name>
</gene>
<name>A0A9D4BC48_DREPO</name>
<feature type="compositionally biased region" description="Polar residues" evidence="1">
    <location>
        <begin position="24"/>
        <end position="37"/>
    </location>
</feature>
<proteinExistence type="predicted"/>
<evidence type="ECO:0000313" key="3">
    <source>
        <dbReference type="Proteomes" id="UP000828390"/>
    </source>
</evidence>